<gene>
    <name evidence="2" type="ORF">Dda_5351</name>
</gene>
<organism evidence="2 3">
    <name type="scientific">Drechslerella dactyloides</name>
    <name type="common">Nematode-trapping fungus</name>
    <name type="synonym">Arthrobotrys dactyloides</name>
    <dbReference type="NCBI Taxonomy" id="74499"/>
    <lineage>
        <taxon>Eukaryota</taxon>
        <taxon>Fungi</taxon>
        <taxon>Dikarya</taxon>
        <taxon>Ascomycota</taxon>
        <taxon>Pezizomycotina</taxon>
        <taxon>Orbiliomycetes</taxon>
        <taxon>Orbiliales</taxon>
        <taxon>Orbiliaceae</taxon>
        <taxon>Drechslerella</taxon>
    </lineage>
</organism>
<dbReference type="EMBL" id="JAQGDS010000006">
    <property type="protein sequence ID" value="KAJ6259713.1"/>
    <property type="molecule type" value="Genomic_DNA"/>
</dbReference>
<protein>
    <submittedName>
        <fullName evidence="2">Uncharacterized protein</fullName>
    </submittedName>
</protein>
<feature type="chain" id="PRO_5041953840" evidence="1">
    <location>
        <begin position="30"/>
        <end position="476"/>
    </location>
</feature>
<evidence type="ECO:0000313" key="3">
    <source>
        <dbReference type="Proteomes" id="UP001221413"/>
    </source>
</evidence>
<dbReference type="AlphaFoldDB" id="A0AAD6IVX6"/>
<name>A0AAD6IVX6_DREDA</name>
<evidence type="ECO:0000313" key="2">
    <source>
        <dbReference type="EMBL" id="KAJ6259713.1"/>
    </source>
</evidence>
<feature type="signal peptide" evidence="1">
    <location>
        <begin position="1"/>
        <end position="29"/>
    </location>
</feature>
<sequence>MRYLNKLSLTAASFAAAVLTAAIPANTDAENAPGNADPPYFTKYVGVWGDNANNTIDYLNSIDDAWAPMEIPFPIVAYGKSTSSVWINMNGILSLDNPTTLGPTLPPQQLPVNSGDCGAGRGCLPNRAIAPYWRDMWIKPDSPGAQVGVLPHYPTDATRHFHILWFICDKEATGECGGFYTHARGNATRQVMLTYFEKDPGVFWITYPIGVKNITDAVVGFQNYPESIALTAAFVATVLGATLPASLAKRDHRASLDVWQRDKSVSDEYSYETDDAWAKVDLIFPMVLYNKTVATKNAWMSMNGIVSFDEPGSCSTVPNQARLPIGPNDHGDGKGCLPENSVAAYWQDLWMPPKTSALLGTYIWNVPSQPTKSRSMSFYWFVCDKVSTGRCGGFYTNPAGNATKEFSVGVYENEPNVIHFSYWTMDVNATLATIGVQSFPNYRQYIYDESPSANPLSTCFRIDTASNTLEHEECQF</sequence>
<dbReference type="Proteomes" id="UP001221413">
    <property type="component" value="Unassembled WGS sequence"/>
</dbReference>
<reference evidence="2" key="1">
    <citation type="submission" date="2023-01" db="EMBL/GenBank/DDBJ databases">
        <title>The chitinases involved in constricting ring structure development in the nematode-trapping fungus Drechslerella dactyloides.</title>
        <authorList>
            <person name="Wang R."/>
            <person name="Zhang L."/>
            <person name="Tang P."/>
            <person name="Li S."/>
            <person name="Liang L."/>
        </authorList>
    </citation>
    <scope>NUCLEOTIDE SEQUENCE</scope>
    <source>
        <strain evidence="2">YMF1.00031</strain>
    </source>
</reference>
<comment type="caution">
    <text evidence="2">The sequence shown here is derived from an EMBL/GenBank/DDBJ whole genome shotgun (WGS) entry which is preliminary data.</text>
</comment>
<keyword evidence="3" id="KW-1185">Reference proteome</keyword>
<accession>A0AAD6IVX6</accession>
<keyword evidence="1" id="KW-0732">Signal</keyword>
<evidence type="ECO:0000256" key="1">
    <source>
        <dbReference type="SAM" id="SignalP"/>
    </source>
</evidence>
<proteinExistence type="predicted"/>